<keyword evidence="10" id="KW-0407">Ion channel</keyword>
<keyword evidence="4 11" id="KW-1133">Transmembrane helix</keyword>
<dbReference type="SMART" id="SM00079">
    <property type="entry name" value="PBPe"/>
    <property type="match status" value="1"/>
</dbReference>
<proteinExistence type="predicted"/>
<sequence>MFPLHFISLPLALALLATAAESQVCPTQTVFSSDKGFNNRTFTMALHVAPPFVSYNKEVSGSSRFSGLTIDIANLLENELSCKFEFMLADGNNPESSRAAVQSVVSNAGSSPQAQIAGGALEITTERSSIAHFTIPYYDTGYILIVQRPAQSPSLWHFFGPFQTTLWIAVLVEIVAVALLCYLMESPFLSSIKDSDIVDTANLASFLTASFSVPGISDWSSVLNSKGKFKLALPAGGLHQAFVQFEKKQYPNAVFNVTWTDSWESAVKMVGDGLADATFHDEPIVQDYIVREGLNCKVMETGKIFNVFGYGFAFNYASLDFIPFSQAIVSLKESGEIGQLIKNYQVGTFQTTSTESCAVTSGDNSFSFRDMLGLFLMTSGVIFVGFVINAKEAREQNKYDGEGQLMRNGTGILLSLKSMCETLRDGESARDVDVKSELLAYIDGILDSSRQNGSKPEDEFLRKDCVGDRLLYGKVSLIELDDQTLKQLRMYVDEWL</sequence>
<reference evidence="16" key="2">
    <citation type="submission" date="2012-11" db="EMBL/GenBank/DDBJ databases">
        <authorList>
            <person name="Kuo A."/>
            <person name="Curtis B.A."/>
            <person name="Tanifuji G."/>
            <person name="Burki F."/>
            <person name="Gruber A."/>
            <person name="Irimia M."/>
            <person name="Maruyama S."/>
            <person name="Arias M.C."/>
            <person name="Ball S.G."/>
            <person name="Gile G.H."/>
            <person name="Hirakawa Y."/>
            <person name="Hopkins J.F."/>
            <person name="Rensing S.A."/>
            <person name="Schmutz J."/>
            <person name="Symeonidi A."/>
            <person name="Elias M."/>
            <person name="Eveleigh R.J."/>
            <person name="Herman E.K."/>
            <person name="Klute M.J."/>
            <person name="Nakayama T."/>
            <person name="Obornik M."/>
            <person name="Reyes-Prieto A."/>
            <person name="Armbrust E.V."/>
            <person name="Aves S.J."/>
            <person name="Beiko R.G."/>
            <person name="Coutinho P."/>
            <person name="Dacks J.B."/>
            <person name="Durnford D.G."/>
            <person name="Fast N.M."/>
            <person name="Green B.R."/>
            <person name="Grisdale C."/>
            <person name="Hempe F."/>
            <person name="Henrissat B."/>
            <person name="Hoppner M.P."/>
            <person name="Ishida K.-I."/>
            <person name="Kim E."/>
            <person name="Koreny L."/>
            <person name="Kroth P.G."/>
            <person name="Liu Y."/>
            <person name="Malik S.-B."/>
            <person name="Maier U.G."/>
            <person name="McRose D."/>
            <person name="Mock T."/>
            <person name="Neilson J.A."/>
            <person name="Onodera N.T."/>
            <person name="Poole A.M."/>
            <person name="Pritham E.J."/>
            <person name="Richards T.A."/>
            <person name="Rocap G."/>
            <person name="Roy S.W."/>
            <person name="Sarai C."/>
            <person name="Schaack S."/>
            <person name="Shirato S."/>
            <person name="Slamovits C.H."/>
            <person name="Spencer D.F."/>
            <person name="Suzuki S."/>
            <person name="Worden A.Z."/>
            <person name="Zauner S."/>
            <person name="Barry K."/>
            <person name="Bell C."/>
            <person name="Bharti A.K."/>
            <person name="Crow J.A."/>
            <person name="Grimwood J."/>
            <person name="Kramer R."/>
            <person name="Lindquist E."/>
            <person name="Lucas S."/>
            <person name="Salamov A."/>
            <person name="McFadden G.I."/>
            <person name="Lane C.E."/>
            <person name="Keeling P.J."/>
            <person name="Gray M.W."/>
            <person name="Grigoriev I.V."/>
            <person name="Archibald J.M."/>
        </authorList>
    </citation>
    <scope>NUCLEOTIDE SEQUENCE</scope>
    <source>
        <strain evidence="16">CCMP2712</strain>
    </source>
</reference>
<evidence type="ECO:0000256" key="9">
    <source>
        <dbReference type="ARBA" id="ARBA00023286"/>
    </source>
</evidence>
<protein>
    <recommendedName>
        <fullName evidence="13">Ionotropic glutamate receptor C-terminal domain-containing protein</fullName>
    </recommendedName>
</protein>
<dbReference type="EMBL" id="JH992974">
    <property type="protein sequence ID" value="EKX51698.1"/>
    <property type="molecule type" value="Genomic_DNA"/>
</dbReference>
<dbReference type="Proteomes" id="UP000011087">
    <property type="component" value="Unassembled WGS sequence"/>
</dbReference>
<comment type="subcellular location">
    <subcellularLocation>
        <location evidence="1">Membrane</location>
        <topology evidence="1">Multi-pass membrane protein</topology>
    </subcellularLocation>
</comment>
<keyword evidence="12" id="KW-0732">Signal</keyword>
<dbReference type="AlphaFoldDB" id="L1JUC9"/>
<evidence type="ECO:0000256" key="8">
    <source>
        <dbReference type="ARBA" id="ARBA00023180"/>
    </source>
</evidence>
<evidence type="ECO:0000313" key="15">
    <source>
        <dbReference type="EnsemblProtists" id="EKX51698"/>
    </source>
</evidence>
<gene>
    <name evidence="14" type="ORF">GUITHDRAFT_134070</name>
</gene>
<organism evidence="14">
    <name type="scientific">Guillardia theta (strain CCMP2712)</name>
    <name type="common">Cryptophyte</name>
    <dbReference type="NCBI Taxonomy" id="905079"/>
    <lineage>
        <taxon>Eukaryota</taxon>
        <taxon>Cryptophyceae</taxon>
        <taxon>Pyrenomonadales</taxon>
        <taxon>Geminigeraceae</taxon>
        <taxon>Guillardia</taxon>
    </lineage>
</organism>
<keyword evidence="5" id="KW-0406">Ion transport</keyword>
<evidence type="ECO:0000256" key="3">
    <source>
        <dbReference type="ARBA" id="ARBA00022692"/>
    </source>
</evidence>
<feature type="chain" id="PRO_5008771773" description="Ionotropic glutamate receptor C-terminal domain-containing protein" evidence="12">
    <location>
        <begin position="23"/>
        <end position="496"/>
    </location>
</feature>
<dbReference type="InterPro" id="IPR015683">
    <property type="entry name" value="Ionotropic_Glu_rcpt"/>
</dbReference>
<keyword evidence="6 11" id="KW-0472">Membrane</keyword>
<evidence type="ECO:0000256" key="4">
    <source>
        <dbReference type="ARBA" id="ARBA00022989"/>
    </source>
</evidence>
<dbReference type="Pfam" id="PF10613">
    <property type="entry name" value="Lig_chan-Glu_bd"/>
    <property type="match status" value="1"/>
</dbReference>
<keyword evidence="2" id="KW-0813">Transport</keyword>
<dbReference type="InterPro" id="IPR001320">
    <property type="entry name" value="Iontro_rcpt_C"/>
</dbReference>
<evidence type="ECO:0000259" key="13">
    <source>
        <dbReference type="SMART" id="SM00079"/>
    </source>
</evidence>
<evidence type="ECO:0000256" key="7">
    <source>
        <dbReference type="ARBA" id="ARBA00023170"/>
    </source>
</evidence>
<dbReference type="PaxDb" id="55529-EKX51698"/>
<evidence type="ECO:0000256" key="6">
    <source>
        <dbReference type="ARBA" id="ARBA00023136"/>
    </source>
</evidence>
<evidence type="ECO:0000256" key="1">
    <source>
        <dbReference type="ARBA" id="ARBA00004141"/>
    </source>
</evidence>
<evidence type="ECO:0000256" key="12">
    <source>
        <dbReference type="SAM" id="SignalP"/>
    </source>
</evidence>
<feature type="transmembrane region" description="Helical" evidence="11">
    <location>
        <begin position="371"/>
        <end position="388"/>
    </location>
</feature>
<evidence type="ECO:0000256" key="2">
    <source>
        <dbReference type="ARBA" id="ARBA00022448"/>
    </source>
</evidence>
<keyword evidence="16" id="KW-1185">Reference proteome</keyword>
<feature type="signal peptide" evidence="12">
    <location>
        <begin position="1"/>
        <end position="22"/>
    </location>
</feature>
<evidence type="ECO:0000256" key="5">
    <source>
        <dbReference type="ARBA" id="ARBA00023065"/>
    </source>
</evidence>
<dbReference type="STRING" id="905079.L1JUC9"/>
<dbReference type="KEGG" id="gtt:GUITHDRAFT_134070"/>
<keyword evidence="8" id="KW-0325">Glycoprotein</keyword>
<evidence type="ECO:0000313" key="14">
    <source>
        <dbReference type="EMBL" id="EKX51698.1"/>
    </source>
</evidence>
<keyword evidence="7" id="KW-0675">Receptor</keyword>
<dbReference type="SUPFAM" id="SSF53850">
    <property type="entry name" value="Periplasmic binding protein-like II"/>
    <property type="match status" value="1"/>
</dbReference>
<feature type="transmembrane region" description="Helical" evidence="11">
    <location>
        <begin position="166"/>
        <end position="184"/>
    </location>
</feature>
<dbReference type="GeneID" id="17308387"/>
<keyword evidence="9" id="KW-1071">Ligand-gated ion channel</keyword>
<dbReference type="Gene3D" id="3.40.190.10">
    <property type="entry name" value="Periplasmic binding protein-like II"/>
    <property type="match status" value="3"/>
</dbReference>
<dbReference type="GO" id="GO:0015276">
    <property type="term" value="F:ligand-gated monoatomic ion channel activity"/>
    <property type="evidence" value="ECO:0007669"/>
    <property type="project" value="InterPro"/>
</dbReference>
<feature type="domain" description="Ionotropic glutamate receptor C-terminal" evidence="13">
    <location>
        <begin position="41"/>
        <end position="343"/>
    </location>
</feature>
<dbReference type="RefSeq" id="XP_005838678.1">
    <property type="nucleotide sequence ID" value="XM_005838621.1"/>
</dbReference>
<evidence type="ECO:0000256" key="10">
    <source>
        <dbReference type="ARBA" id="ARBA00023303"/>
    </source>
</evidence>
<reference evidence="15" key="3">
    <citation type="submission" date="2015-06" db="UniProtKB">
        <authorList>
            <consortium name="EnsemblProtists"/>
        </authorList>
    </citation>
    <scope>IDENTIFICATION</scope>
</reference>
<dbReference type="OMA" id="YSFFESQ"/>
<dbReference type="GO" id="GO:0016020">
    <property type="term" value="C:membrane"/>
    <property type="evidence" value="ECO:0007669"/>
    <property type="project" value="UniProtKB-SubCell"/>
</dbReference>
<accession>L1JUC9</accession>
<reference evidence="14 16" key="1">
    <citation type="journal article" date="2012" name="Nature">
        <title>Algal genomes reveal evolutionary mosaicism and the fate of nucleomorphs.</title>
        <authorList>
            <consortium name="DOE Joint Genome Institute"/>
            <person name="Curtis B.A."/>
            <person name="Tanifuji G."/>
            <person name="Burki F."/>
            <person name="Gruber A."/>
            <person name="Irimia M."/>
            <person name="Maruyama S."/>
            <person name="Arias M.C."/>
            <person name="Ball S.G."/>
            <person name="Gile G.H."/>
            <person name="Hirakawa Y."/>
            <person name="Hopkins J.F."/>
            <person name="Kuo A."/>
            <person name="Rensing S.A."/>
            <person name="Schmutz J."/>
            <person name="Symeonidi A."/>
            <person name="Elias M."/>
            <person name="Eveleigh R.J."/>
            <person name="Herman E.K."/>
            <person name="Klute M.J."/>
            <person name="Nakayama T."/>
            <person name="Obornik M."/>
            <person name="Reyes-Prieto A."/>
            <person name="Armbrust E.V."/>
            <person name="Aves S.J."/>
            <person name="Beiko R.G."/>
            <person name="Coutinho P."/>
            <person name="Dacks J.B."/>
            <person name="Durnford D.G."/>
            <person name="Fast N.M."/>
            <person name="Green B.R."/>
            <person name="Grisdale C.J."/>
            <person name="Hempel F."/>
            <person name="Henrissat B."/>
            <person name="Hoppner M.P."/>
            <person name="Ishida K."/>
            <person name="Kim E."/>
            <person name="Koreny L."/>
            <person name="Kroth P.G."/>
            <person name="Liu Y."/>
            <person name="Malik S.B."/>
            <person name="Maier U.G."/>
            <person name="McRose D."/>
            <person name="Mock T."/>
            <person name="Neilson J.A."/>
            <person name="Onodera N.T."/>
            <person name="Poole A.M."/>
            <person name="Pritham E.J."/>
            <person name="Richards T.A."/>
            <person name="Rocap G."/>
            <person name="Roy S.W."/>
            <person name="Sarai C."/>
            <person name="Schaack S."/>
            <person name="Shirato S."/>
            <person name="Slamovits C.H."/>
            <person name="Spencer D.F."/>
            <person name="Suzuki S."/>
            <person name="Worden A.Z."/>
            <person name="Zauner S."/>
            <person name="Barry K."/>
            <person name="Bell C."/>
            <person name="Bharti A.K."/>
            <person name="Crow J.A."/>
            <person name="Grimwood J."/>
            <person name="Kramer R."/>
            <person name="Lindquist E."/>
            <person name="Lucas S."/>
            <person name="Salamov A."/>
            <person name="McFadden G.I."/>
            <person name="Lane C.E."/>
            <person name="Keeling P.J."/>
            <person name="Gray M.W."/>
            <person name="Grigoriev I.V."/>
            <person name="Archibald J.M."/>
        </authorList>
    </citation>
    <scope>NUCLEOTIDE SEQUENCE</scope>
    <source>
        <strain evidence="14 16">CCMP2712</strain>
    </source>
</reference>
<dbReference type="eggNOG" id="KOG1054">
    <property type="taxonomic scope" value="Eukaryota"/>
</dbReference>
<dbReference type="OrthoDB" id="5984008at2759"/>
<dbReference type="EnsemblProtists" id="EKX51698">
    <property type="protein sequence ID" value="EKX51698"/>
    <property type="gene ID" value="GUITHDRAFT_134070"/>
</dbReference>
<name>L1JUC9_GUITC</name>
<keyword evidence="3 11" id="KW-0812">Transmembrane</keyword>
<dbReference type="HOGENOM" id="CLU_550367_0_0_1"/>
<evidence type="ECO:0000313" key="16">
    <source>
        <dbReference type="Proteomes" id="UP000011087"/>
    </source>
</evidence>
<dbReference type="PANTHER" id="PTHR18966">
    <property type="entry name" value="IONOTROPIC GLUTAMATE RECEPTOR"/>
    <property type="match status" value="1"/>
</dbReference>
<dbReference type="InterPro" id="IPR019594">
    <property type="entry name" value="Glu/Gly-bd"/>
</dbReference>
<evidence type="ECO:0000256" key="11">
    <source>
        <dbReference type="SAM" id="Phobius"/>
    </source>
</evidence>